<evidence type="ECO:0000313" key="6">
    <source>
        <dbReference type="Proteomes" id="UP000199437"/>
    </source>
</evidence>
<dbReference type="NCBIfam" id="TIGR01730">
    <property type="entry name" value="RND_mfp"/>
    <property type="match status" value="1"/>
</dbReference>
<proteinExistence type="inferred from homology"/>
<dbReference type="GO" id="GO:0015562">
    <property type="term" value="F:efflux transmembrane transporter activity"/>
    <property type="evidence" value="ECO:0007669"/>
    <property type="project" value="InterPro"/>
</dbReference>
<dbReference type="Gene3D" id="2.40.420.20">
    <property type="match status" value="1"/>
</dbReference>
<dbReference type="PANTHER" id="PTHR30469">
    <property type="entry name" value="MULTIDRUG RESISTANCE PROTEIN MDTA"/>
    <property type="match status" value="1"/>
</dbReference>
<evidence type="ECO:0000259" key="4">
    <source>
        <dbReference type="Pfam" id="PF25967"/>
    </source>
</evidence>
<sequence>MKKLKHISRLSLAAIITLNMACKEEKTEEKLLRPVVFQEVSLNSGEEIRTFSGTAQTDKIINLSFRNSGIITVFNIRTGQVVRKGQLLAQLDNVQSRLAYEQSIAQMNSAESQMKTAKLNYDRIRSLYEKGSASLSDFENAKNSYQNAVSGFESAQRSVDIQKEQINFGYIYAPENGVIASTEAEIEENVNPGQVVAVLNAGNKMTISLGLPESVINQVQENMMVEIAFPAIQNKTFKGEVTEVAPAVNPKTATYPVKIDISDATEAIRSGMAANVTFNFSHLITEGLIIPAKAVGEDSNGRYVLLVDESSNPPRVKRQDIKIGRLTTAGFEVVSGLSQGQKIATAGLQTLLDGQEVKIQQ</sequence>
<dbReference type="Proteomes" id="UP000199437">
    <property type="component" value="Unassembled WGS sequence"/>
</dbReference>
<dbReference type="GeneID" id="99985007"/>
<dbReference type="AlphaFoldDB" id="A0A1I0MAR6"/>
<organism evidence="5 6">
    <name type="scientific">Roseivirga pacifica</name>
    <dbReference type="NCBI Taxonomy" id="1267423"/>
    <lineage>
        <taxon>Bacteria</taxon>
        <taxon>Pseudomonadati</taxon>
        <taxon>Bacteroidota</taxon>
        <taxon>Cytophagia</taxon>
        <taxon>Cytophagales</taxon>
        <taxon>Roseivirgaceae</taxon>
        <taxon>Roseivirga</taxon>
    </lineage>
</organism>
<dbReference type="Gene3D" id="2.40.50.100">
    <property type="match status" value="1"/>
</dbReference>
<dbReference type="Gene3D" id="2.40.30.170">
    <property type="match status" value="1"/>
</dbReference>
<dbReference type="Pfam" id="PF25954">
    <property type="entry name" value="Beta-barrel_RND_2"/>
    <property type="match status" value="1"/>
</dbReference>
<evidence type="ECO:0000256" key="1">
    <source>
        <dbReference type="ARBA" id="ARBA00009477"/>
    </source>
</evidence>
<dbReference type="EMBL" id="FOIR01000001">
    <property type="protein sequence ID" value="SEV85567.1"/>
    <property type="molecule type" value="Genomic_DNA"/>
</dbReference>
<feature type="coiled-coil region" evidence="2">
    <location>
        <begin position="100"/>
        <end position="127"/>
    </location>
</feature>
<dbReference type="PANTHER" id="PTHR30469:SF15">
    <property type="entry name" value="HLYD FAMILY OF SECRETION PROTEINS"/>
    <property type="match status" value="1"/>
</dbReference>
<feature type="domain" description="CusB-like beta-barrel" evidence="3">
    <location>
        <begin position="210"/>
        <end position="279"/>
    </location>
</feature>
<dbReference type="GO" id="GO:1990281">
    <property type="term" value="C:efflux pump complex"/>
    <property type="evidence" value="ECO:0007669"/>
    <property type="project" value="TreeGrafter"/>
</dbReference>
<dbReference type="RefSeq" id="WP_222843592.1">
    <property type="nucleotide sequence ID" value="NZ_FOIR01000001.1"/>
</dbReference>
<accession>A0A1I0MAR6</accession>
<dbReference type="Pfam" id="PF25967">
    <property type="entry name" value="RND-MFP_C"/>
    <property type="match status" value="1"/>
</dbReference>
<dbReference type="STRING" id="1267423.SAMN05216290_0243"/>
<protein>
    <submittedName>
        <fullName evidence="5">RND family efflux transporter, MFP subunit</fullName>
    </submittedName>
</protein>
<evidence type="ECO:0000259" key="3">
    <source>
        <dbReference type="Pfam" id="PF25954"/>
    </source>
</evidence>
<feature type="domain" description="Multidrug resistance protein MdtA-like C-terminal permuted SH3" evidence="4">
    <location>
        <begin position="288"/>
        <end position="350"/>
    </location>
</feature>
<name>A0A1I0MAR6_9BACT</name>
<dbReference type="InterPro" id="IPR006143">
    <property type="entry name" value="RND_pump_MFP"/>
</dbReference>
<keyword evidence="2" id="KW-0175">Coiled coil</keyword>
<comment type="similarity">
    <text evidence="1">Belongs to the membrane fusion protein (MFP) (TC 8.A.1) family.</text>
</comment>
<dbReference type="InterPro" id="IPR058627">
    <property type="entry name" value="MdtA-like_C"/>
</dbReference>
<keyword evidence="6" id="KW-1185">Reference proteome</keyword>
<reference evidence="6" key="1">
    <citation type="submission" date="2016-10" db="EMBL/GenBank/DDBJ databases">
        <authorList>
            <person name="Varghese N."/>
            <person name="Submissions S."/>
        </authorList>
    </citation>
    <scope>NUCLEOTIDE SEQUENCE [LARGE SCALE GENOMIC DNA]</scope>
    <source>
        <strain evidence="6">CGMCC 1.12402</strain>
    </source>
</reference>
<gene>
    <name evidence="5" type="ORF">SAMN05216290_0243</name>
</gene>
<dbReference type="SUPFAM" id="SSF111369">
    <property type="entry name" value="HlyD-like secretion proteins"/>
    <property type="match status" value="1"/>
</dbReference>
<dbReference type="Gene3D" id="1.10.287.470">
    <property type="entry name" value="Helix hairpin bin"/>
    <property type="match status" value="1"/>
</dbReference>
<evidence type="ECO:0000256" key="2">
    <source>
        <dbReference type="SAM" id="Coils"/>
    </source>
</evidence>
<evidence type="ECO:0000313" key="5">
    <source>
        <dbReference type="EMBL" id="SEV85567.1"/>
    </source>
</evidence>
<dbReference type="InterPro" id="IPR058792">
    <property type="entry name" value="Beta-barrel_RND_2"/>
</dbReference>